<evidence type="ECO:0000256" key="2">
    <source>
        <dbReference type="SAM" id="SignalP"/>
    </source>
</evidence>
<dbReference type="RefSeq" id="WP_088565954.1">
    <property type="nucleotide sequence ID" value="NZ_CP020946.1"/>
</dbReference>
<sequence>MNLLSRALRITVALILSGSSALADIPQELQDVVFSGDLNARSSVDFRGKAKNLVSVVPKDSEGTVLETRKLKRTGSYGVKVRITKVGGGKTKTKEGDEVWVYFSQKDPWLAFKDKDGSEVQDPEVALTSRAIRDGEGMPVEGTEARPTLPTKESVKANQMPEVDPNLAKNKDPRQTEGGFITTCKDCSTTKPSETAQRNLQNLDDVRKEVSRSSSTSIPKNPAAGKWSDDPMIMGYSEGKEVKNTIRYGMRNKRSRSTSYCYRYVKRALMGGDMIDRYPPGGHARDAVRDLKAQGMINLMDNPKYRNMIKSPADVPKGAVIVYHNGTKESGDVQIKTDWGDNGGFVSDFYSNNSFLSSPKARRYAKQGKPYRMIGVMIKP</sequence>
<keyword evidence="2" id="KW-0732">Signal</keyword>
<organism evidence="3 4">
    <name type="scientific">Bdellovibrio bacteriovorus</name>
    <dbReference type="NCBI Taxonomy" id="959"/>
    <lineage>
        <taxon>Bacteria</taxon>
        <taxon>Pseudomonadati</taxon>
        <taxon>Bdellovibrionota</taxon>
        <taxon>Bdellovibrionia</taxon>
        <taxon>Bdellovibrionales</taxon>
        <taxon>Pseudobdellovibrionaceae</taxon>
        <taxon>Bdellovibrio</taxon>
    </lineage>
</organism>
<reference evidence="3 4" key="1">
    <citation type="submission" date="2017-04" db="EMBL/GenBank/DDBJ databases">
        <title>Whole genome sequence of Bdellovibrio bacteriovorus strain SSB218315.</title>
        <authorList>
            <person name="Oyedara O."/>
            <person name="Rodriguez-Perez M.A."/>
        </authorList>
    </citation>
    <scope>NUCLEOTIDE SEQUENCE [LARGE SCALE GENOMIC DNA]</scope>
    <source>
        <strain evidence="3 4">SSB218315</strain>
    </source>
</reference>
<proteinExistence type="predicted"/>
<feature type="compositionally biased region" description="Polar residues" evidence="1">
    <location>
        <begin position="185"/>
        <end position="202"/>
    </location>
</feature>
<dbReference type="EMBL" id="CP020946">
    <property type="protein sequence ID" value="ASD64486.1"/>
    <property type="molecule type" value="Genomic_DNA"/>
</dbReference>
<feature type="chain" id="PRO_5012825641" description="Peptidase C39-like domain-containing protein" evidence="2">
    <location>
        <begin position="24"/>
        <end position="380"/>
    </location>
</feature>
<evidence type="ECO:0000256" key="1">
    <source>
        <dbReference type="SAM" id="MobiDB-lite"/>
    </source>
</evidence>
<gene>
    <name evidence="3" type="ORF">B9G79_13360</name>
</gene>
<evidence type="ECO:0008006" key="5">
    <source>
        <dbReference type="Google" id="ProtNLM"/>
    </source>
</evidence>
<evidence type="ECO:0000313" key="4">
    <source>
        <dbReference type="Proteomes" id="UP000197003"/>
    </source>
</evidence>
<protein>
    <recommendedName>
        <fullName evidence="5">Peptidase C39-like domain-containing protein</fullName>
    </recommendedName>
</protein>
<feature type="signal peptide" evidence="2">
    <location>
        <begin position="1"/>
        <end position="23"/>
    </location>
</feature>
<dbReference type="OrthoDB" id="5289147at2"/>
<evidence type="ECO:0000313" key="3">
    <source>
        <dbReference type="EMBL" id="ASD64486.1"/>
    </source>
</evidence>
<name>A0A1Z3NAL1_BDEBC</name>
<accession>A0A1Z3NAL1</accession>
<dbReference type="AlphaFoldDB" id="A0A1Z3NAL1"/>
<feature type="region of interest" description="Disordered" evidence="1">
    <location>
        <begin position="137"/>
        <end position="231"/>
    </location>
</feature>
<dbReference type="Proteomes" id="UP000197003">
    <property type="component" value="Chromosome"/>
</dbReference>
<dbReference type="Gene3D" id="3.90.1720.10">
    <property type="entry name" value="endopeptidase domain like (from Nostoc punctiforme)"/>
    <property type="match status" value="1"/>
</dbReference>